<keyword evidence="3 6" id="KW-0812">Transmembrane</keyword>
<feature type="transmembrane region" description="Helical" evidence="6">
    <location>
        <begin position="347"/>
        <end position="365"/>
    </location>
</feature>
<keyword evidence="4 6" id="KW-1133">Transmembrane helix</keyword>
<keyword evidence="8" id="KW-0282">Flagellum</keyword>
<organism evidence="8 9">
    <name type="scientific">Methanococcoides vulcani</name>
    <dbReference type="NCBI Taxonomy" id="1353158"/>
    <lineage>
        <taxon>Archaea</taxon>
        <taxon>Methanobacteriati</taxon>
        <taxon>Methanobacteriota</taxon>
        <taxon>Stenosarchaea group</taxon>
        <taxon>Methanomicrobia</taxon>
        <taxon>Methanosarcinales</taxon>
        <taxon>Methanosarcinaceae</taxon>
        <taxon>Methanococcoides</taxon>
    </lineage>
</organism>
<evidence type="ECO:0000256" key="5">
    <source>
        <dbReference type="ARBA" id="ARBA00023136"/>
    </source>
</evidence>
<accession>A0A1H9Y7Q4</accession>
<feature type="domain" description="Type II secretion system protein GspF" evidence="7">
    <location>
        <begin position="405"/>
        <end position="524"/>
    </location>
</feature>
<evidence type="ECO:0000256" key="6">
    <source>
        <dbReference type="SAM" id="Phobius"/>
    </source>
</evidence>
<protein>
    <submittedName>
        <fullName evidence="8">Flagellar protein FlaJ</fullName>
    </submittedName>
</protein>
<reference evidence="9" key="1">
    <citation type="submission" date="2016-10" db="EMBL/GenBank/DDBJ databases">
        <authorList>
            <person name="Varghese N."/>
            <person name="Submissions S."/>
        </authorList>
    </citation>
    <scope>NUCLEOTIDE SEQUENCE [LARGE SCALE GENOMIC DNA]</scope>
    <source>
        <strain evidence="9">SLH 33</strain>
    </source>
</reference>
<evidence type="ECO:0000256" key="3">
    <source>
        <dbReference type="ARBA" id="ARBA00022692"/>
    </source>
</evidence>
<dbReference type="InterPro" id="IPR018076">
    <property type="entry name" value="T2SS_GspF_dom"/>
</dbReference>
<evidence type="ECO:0000256" key="1">
    <source>
        <dbReference type="ARBA" id="ARBA00004651"/>
    </source>
</evidence>
<feature type="transmembrane region" description="Helical" evidence="6">
    <location>
        <begin position="232"/>
        <end position="254"/>
    </location>
</feature>
<feature type="transmembrane region" description="Helical" evidence="6">
    <location>
        <begin position="551"/>
        <end position="569"/>
    </location>
</feature>
<dbReference type="OrthoDB" id="12374at2157"/>
<comment type="subcellular location">
    <subcellularLocation>
        <location evidence="1">Cell membrane</location>
        <topology evidence="1">Multi-pass membrane protein</topology>
    </subcellularLocation>
</comment>
<keyword evidence="8" id="KW-0969">Cilium</keyword>
<dbReference type="GO" id="GO:0005886">
    <property type="term" value="C:plasma membrane"/>
    <property type="evidence" value="ECO:0007669"/>
    <property type="project" value="UniProtKB-SubCell"/>
</dbReference>
<dbReference type="PANTHER" id="PTHR35402">
    <property type="entry name" value="INTEGRAL MEMBRANE PROTEIN-RELATED"/>
    <property type="match status" value="1"/>
</dbReference>
<dbReference type="STRING" id="1353158.SAMN04488587_0326"/>
<dbReference type="EMBL" id="FOHQ01000001">
    <property type="protein sequence ID" value="SES64965.1"/>
    <property type="molecule type" value="Genomic_DNA"/>
</dbReference>
<proteinExistence type="predicted"/>
<dbReference type="Pfam" id="PF00482">
    <property type="entry name" value="T2SSF"/>
    <property type="match status" value="2"/>
</dbReference>
<feature type="transmembrane region" description="Helical" evidence="6">
    <location>
        <begin position="38"/>
        <end position="59"/>
    </location>
</feature>
<feature type="transmembrane region" description="Helical" evidence="6">
    <location>
        <begin position="79"/>
        <end position="98"/>
    </location>
</feature>
<keyword evidence="8" id="KW-0966">Cell projection</keyword>
<keyword evidence="9" id="KW-1185">Reference proteome</keyword>
<dbReference type="Proteomes" id="UP000243338">
    <property type="component" value="Unassembled WGS sequence"/>
</dbReference>
<dbReference type="RefSeq" id="WP_091688375.1">
    <property type="nucleotide sequence ID" value="NZ_CAAGSJ010000004.1"/>
</dbReference>
<evidence type="ECO:0000313" key="9">
    <source>
        <dbReference type="Proteomes" id="UP000243338"/>
    </source>
</evidence>
<evidence type="ECO:0000313" key="8">
    <source>
        <dbReference type="EMBL" id="SES64965.1"/>
    </source>
</evidence>
<dbReference type="AlphaFoldDB" id="A0A1H9Y7Q4"/>
<feature type="transmembrane region" description="Helical" evidence="6">
    <location>
        <begin position="266"/>
        <end position="285"/>
    </location>
</feature>
<dbReference type="PANTHER" id="PTHR35402:SF1">
    <property type="entry name" value="TYPE II SECRETION SYSTEM PROTEIN GSPF DOMAIN-CONTAINING PROTEIN"/>
    <property type="match status" value="1"/>
</dbReference>
<dbReference type="InterPro" id="IPR056569">
    <property type="entry name" value="ArlJ-like"/>
</dbReference>
<feature type="transmembrane region" description="Helical" evidence="6">
    <location>
        <begin position="371"/>
        <end position="390"/>
    </location>
</feature>
<sequence length="602" mass="68269">MKFIRDYARKHPEKYTELRKNLKSARMDIYYDEHVEKAFLNAVGIMVLTPVIMYLIPYVGKLPAFSVLSLLDHVLSYPLVYLIVPLITGYVTYSLYIYSPKFKASSRKTNIDLMLPHVASFCYGMSKGGSTVYDIFKELSGKVHIYGEVAIEAGYIVRDVEMLGSDLITAMRETSRTTPSPTFREFLVNLAPMAEGGTNIHEFFAVKMDQYFDHAKKTQELFIKTLELICEVYVVAFVAVPIFLLITLITIGMLNASQSPFLYQMLYIGLPVGSIALLVIIDAISPKEDLGMKYRTQHVLKKSFSITEEEMPYHEFKKMVNGYEKKKRLKSITRILKNPFAPMVEQPLYALIIGVPLMLLPFYLLDEAFDKQAMLSIVLVLLPTSAAFEYKLRRLSKMEKSIPDFLRRLAEVNEIGLTIKDAIGMILRSDIGILSTEVKRIWLDLEWGTEMKEALVRFENRVGTPALRRAVTLIVKASEVNNSTKDVLLIAAEDAENMMSMRAMRFETSFIYLSTVYIAFGTFLYVCYSISMEFLPSVVSMGESLMNVEEVVSTMFLTCGVLGFFAGLVTGQMAEGRIMSGLKHSIICLLLTYATFTLLMNY</sequence>
<evidence type="ECO:0000259" key="7">
    <source>
        <dbReference type="Pfam" id="PF00482"/>
    </source>
</evidence>
<feature type="transmembrane region" description="Helical" evidence="6">
    <location>
        <begin position="581"/>
        <end position="600"/>
    </location>
</feature>
<gene>
    <name evidence="8" type="ORF">SAMN04488587_0326</name>
</gene>
<feature type="transmembrane region" description="Helical" evidence="6">
    <location>
        <begin position="510"/>
        <end position="531"/>
    </location>
</feature>
<evidence type="ECO:0000256" key="2">
    <source>
        <dbReference type="ARBA" id="ARBA00022475"/>
    </source>
</evidence>
<keyword evidence="2" id="KW-1003">Cell membrane</keyword>
<keyword evidence="5 6" id="KW-0472">Membrane</keyword>
<feature type="domain" description="Type II secretion system protein GspF" evidence="7">
    <location>
        <begin position="123"/>
        <end position="246"/>
    </location>
</feature>
<evidence type="ECO:0000256" key="4">
    <source>
        <dbReference type="ARBA" id="ARBA00022989"/>
    </source>
</evidence>
<name>A0A1H9Y7Q4_9EURY</name>